<evidence type="ECO:0000256" key="6">
    <source>
        <dbReference type="ARBA" id="ARBA00022927"/>
    </source>
</evidence>
<protein>
    <recommendedName>
        <fullName evidence="3">Vacuolar protein-sorting-associated protein 25</fullName>
    </recommendedName>
    <alternativeName>
        <fullName evidence="7">ESCRT-II complex subunit VPS25</fullName>
    </alternativeName>
</protein>
<dbReference type="Gene3D" id="1.10.10.570">
    <property type="entry name" value="Winged helix' DNA-binding domain. Chain C. Domain 1"/>
    <property type="match status" value="1"/>
</dbReference>
<comment type="subcellular location">
    <subcellularLocation>
        <location evidence="1">Cytoplasm</location>
    </subcellularLocation>
</comment>
<sequence>LRSLGTIRHSSCQWASAAVAAAGCKQTTNDRSFAFPFSFSFAHGRKTALACSEGKGPAPPPAPPPTADRMGAFQWPWEYSFPPFFTVQVHAKTKEQQLATWKELVLNYQKHEGQALLNIAEDAPPFVNRELARKLSPEARLWVMEELARTGHAATADKRKQQWEVYWHTLDEWSNILYDWAVASGTTNTVCTLYELVAGDNTVGEEFHGLDEGVLKKALKLLEGRGKCELIAFDDNEGVKFF</sequence>
<dbReference type="PANTHER" id="PTHR13149">
    <property type="entry name" value="VACUOLAR PROTEIN SORTING-ASSOCIATED PROTEIN VPS25"/>
    <property type="match status" value="1"/>
</dbReference>
<dbReference type="PANTHER" id="PTHR13149:SF0">
    <property type="entry name" value="VACUOLAR PROTEIN-SORTING-ASSOCIATED PROTEIN 25"/>
    <property type="match status" value="1"/>
</dbReference>
<dbReference type="VEuPathDB" id="VectorBase:ACON2_029830"/>
<dbReference type="Proteomes" id="UP000075882">
    <property type="component" value="Unassembled WGS sequence"/>
</dbReference>
<dbReference type="Gene3D" id="1.10.10.10">
    <property type="entry name" value="Winged helix-like DNA-binding domain superfamily/Winged helix DNA-binding domain"/>
    <property type="match status" value="1"/>
</dbReference>
<dbReference type="AlphaFoldDB" id="A0A8W7Q2Z5"/>
<organism evidence="8">
    <name type="scientific">Anopheles coluzzii</name>
    <name type="common">African malaria mosquito</name>
    <dbReference type="NCBI Taxonomy" id="1518534"/>
    <lineage>
        <taxon>Eukaryota</taxon>
        <taxon>Metazoa</taxon>
        <taxon>Ecdysozoa</taxon>
        <taxon>Arthropoda</taxon>
        <taxon>Hexapoda</taxon>
        <taxon>Insecta</taxon>
        <taxon>Pterygota</taxon>
        <taxon>Neoptera</taxon>
        <taxon>Endopterygota</taxon>
        <taxon>Diptera</taxon>
        <taxon>Nematocera</taxon>
        <taxon>Culicoidea</taxon>
        <taxon>Culicidae</taxon>
        <taxon>Anophelinae</taxon>
        <taxon>Anopheles</taxon>
    </lineage>
</organism>
<dbReference type="GO" id="GO:0005198">
    <property type="term" value="F:structural molecule activity"/>
    <property type="evidence" value="ECO:0007669"/>
    <property type="project" value="TreeGrafter"/>
</dbReference>
<dbReference type="Pfam" id="PF05871">
    <property type="entry name" value="ESCRT-II"/>
    <property type="match status" value="1"/>
</dbReference>
<evidence type="ECO:0000256" key="4">
    <source>
        <dbReference type="ARBA" id="ARBA00022448"/>
    </source>
</evidence>
<dbReference type="FunFam" id="1.10.10.570:FF:000003">
    <property type="entry name" value="Vacuolar protein-sorting-associated protein 25"/>
    <property type="match status" value="1"/>
</dbReference>
<keyword evidence="6" id="KW-0653">Protein transport</keyword>
<keyword evidence="4" id="KW-0813">Transport</keyword>
<comment type="similarity">
    <text evidence="2">Belongs to the VPS25 family.</text>
</comment>
<dbReference type="InterPro" id="IPR036390">
    <property type="entry name" value="WH_DNA-bd_sf"/>
</dbReference>
<evidence type="ECO:0000256" key="3">
    <source>
        <dbReference type="ARBA" id="ARBA00017934"/>
    </source>
</evidence>
<proteinExistence type="inferred from homology"/>
<dbReference type="GO" id="GO:0043328">
    <property type="term" value="P:protein transport to vacuole involved in ubiquitin-dependent protein catabolic process via the multivesicular body sorting pathway"/>
    <property type="evidence" value="ECO:0007669"/>
    <property type="project" value="TreeGrafter"/>
</dbReference>
<dbReference type="InterPro" id="IPR014041">
    <property type="entry name" value="ESCRT-II_cplx_Vps25-sub_N"/>
</dbReference>
<dbReference type="SUPFAM" id="SSF46785">
    <property type="entry name" value="Winged helix' DNA-binding domain"/>
    <property type="match status" value="2"/>
</dbReference>
<keyword evidence="5" id="KW-0963">Cytoplasm</keyword>
<evidence type="ECO:0000313" key="8">
    <source>
        <dbReference type="EnsemblMetazoa" id="ACOM041450-PA.1"/>
    </source>
</evidence>
<dbReference type="InterPro" id="IPR036388">
    <property type="entry name" value="WH-like_DNA-bd_sf"/>
</dbReference>
<dbReference type="GO" id="GO:0016236">
    <property type="term" value="P:macroautophagy"/>
    <property type="evidence" value="ECO:0007669"/>
    <property type="project" value="UniProtKB-ARBA"/>
</dbReference>
<reference evidence="8" key="1">
    <citation type="submission" date="2022-08" db="UniProtKB">
        <authorList>
            <consortium name="EnsemblMetazoa"/>
        </authorList>
    </citation>
    <scope>IDENTIFICATION</scope>
</reference>
<dbReference type="EnsemblMetazoa" id="ACOM041450-RA">
    <property type="protein sequence ID" value="ACOM041450-PA.1"/>
    <property type="gene ID" value="ACOM041450"/>
</dbReference>
<evidence type="ECO:0000256" key="7">
    <source>
        <dbReference type="ARBA" id="ARBA00030094"/>
    </source>
</evidence>
<evidence type="ECO:0000256" key="2">
    <source>
        <dbReference type="ARBA" id="ARBA00009674"/>
    </source>
</evidence>
<evidence type="ECO:0000256" key="5">
    <source>
        <dbReference type="ARBA" id="ARBA00022490"/>
    </source>
</evidence>
<name>A0A8W7Q2Z5_ANOCL</name>
<dbReference type="InterPro" id="IPR008570">
    <property type="entry name" value="ESCRT-II_cplx_Vps25-sub"/>
</dbReference>
<evidence type="ECO:0000256" key="1">
    <source>
        <dbReference type="ARBA" id="ARBA00004496"/>
    </source>
</evidence>
<dbReference type="GO" id="GO:0042803">
    <property type="term" value="F:protein homodimerization activity"/>
    <property type="evidence" value="ECO:0007669"/>
    <property type="project" value="TreeGrafter"/>
</dbReference>
<dbReference type="GO" id="GO:0000814">
    <property type="term" value="C:ESCRT II complex"/>
    <property type="evidence" value="ECO:0007669"/>
    <property type="project" value="InterPro"/>
</dbReference>
<accession>A0A8W7Q2Z5</accession>
<dbReference type="FunFam" id="1.10.10.10:FF:000141">
    <property type="entry name" value="vacuolar protein-sorting-associated protein 25"/>
    <property type="match status" value="1"/>
</dbReference>